<reference evidence="1 2" key="1">
    <citation type="journal article" date="2022" name="Plant J.">
        <title>Chromosome-level genome of Camellia lanceoleosa provides a valuable resource for understanding genome evolution and self-incompatibility.</title>
        <authorList>
            <person name="Gong W."/>
            <person name="Xiao S."/>
            <person name="Wang L."/>
            <person name="Liao Z."/>
            <person name="Chang Y."/>
            <person name="Mo W."/>
            <person name="Hu G."/>
            <person name="Li W."/>
            <person name="Zhao G."/>
            <person name="Zhu H."/>
            <person name="Hu X."/>
            <person name="Ji K."/>
            <person name="Xiang X."/>
            <person name="Song Q."/>
            <person name="Yuan D."/>
            <person name="Jin S."/>
            <person name="Zhang L."/>
        </authorList>
    </citation>
    <scope>NUCLEOTIDE SEQUENCE [LARGE SCALE GENOMIC DNA]</scope>
    <source>
        <strain evidence="1">SQ_2022a</strain>
    </source>
</reference>
<organism evidence="1 2">
    <name type="scientific">Camellia lanceoleosa</name>
    <dbReference type="NCBI Taxonomy" id="1840588"/>
    <lineage>
        <taxon>Eukaryota</taxon>
        <taxon>Viridiplantae</taxon>
        <taxon>Streptophyta</taxon>
        <taxon>Embryophyta</taxon>
        <taxon>Tracheophyta</taxon>
        <taxon>Spermatophyta</taxon>
        <taxon>Magnoliopsida</taxon>
        <taxon>eudicotyledons</taxon>
        <taxon>Gunneridae</taxon>
        <taxon>Pentapetalae</taxon>
        <taxon>asterids</taxon>
        <taxon>Ericales</taxon>
        <taxon>Theaceae</taxon>
        <taxon>Camellia</taxon>
    </lineage>
</organism>
<name>A0ACC0J6L2_9ERIC</name>
<gene>
    <name evidence="1" type="ORF">LOK49_LG01G01157</name>
</gene>
<sequence length="89" mass="10177">MTPHQQQQRTYETELVEKKQGSVPRVYCPKPIQRLPHLPHNHQVKNKSIDRKELAKIINFAVVASPPNSFMSSLTGDIDNLQHSMSLAF</sequence>
<keyword evidence="2" id="KW-1185">Reference proteome</keyword>
<dbReference type="Proteomes" id="UP001060215">
    <property type="component" value="Chromosome 1"/>
</dbReference>
<dbReference type="EMBL" id="CM045758">
    <property type="protein sequence ID" value="KAI8032546.1"/>
    <property type="molecule type" value="Genomic_DNA"/>
</dbReference>
<evidence type="ECO:0000313" key="2">
    <source>
        <dbReference type="Proteomes" id="UP001060215"/>
    </source>
</evidence>
<accession>A0ACC0J6L2</accession>
<protein>
    <submittedName>
        <fullName evidence="1">Uncharacterized protein</fullName>
    </submittedName>
</protein>
<comment type="caution">
    <text evidence="1">The sequence shown here is derived from an EMBL/GenBank/DDBJ whole genome shotgun (WGS) entry which is preliminary data.</text>
</comment>
<proteinExistence type="predicted"/>
<evidence type="ECO:0000313" key="1">
    <source>
        <dbReference type="EMBL" id="KAI8032546.1"/>
    </source>
</evidence>